<proteinExistence type="predicted"/>
<sequence>MTSILLNDYVQQVDKLIGDDRLAEAIEHCRHILHSYPRHIDTYRVMGKALLEKKEYDAAIDLFLRILGTDPNDFISHVGLSIIYKEESQADQALWHLERAYEIQPYNVAIQGELRQLYATQTDMRLGIIPLTRGALARLYMQGELYQQAIAELRRVLAEEPDQMGLQVLLAEALWRDGQRIDAEEVCLSILDEIPNCIVLNAILAEIWLQTGRIPEAQKYLQRLQGLTQKTKKTVDKESIPERAFALDGAFPLPEETSLEFLQTGTAAPVETSEPSKEWAESVSFDKVPLDDDSLDQVVLEPESGMYSYDWLADIEDLEDGGETAVPSEDRDRVDSDWFSQDSAKEALNLSTGELNAEWLADLRGEEDESAFKPLELEGAVDEIAKEGLGETDWFDDGDDISDEDIAEIVVETGEMTDAPAEEETAEGLPDWLDQLEDNDSELEIDATNLMTNNLTDWDEVETEEKAHVVEEPNTPFWLSEMADQELEAVQLNPEEALNWVNDPEEEIDLDDGAEEATVEEVVADTPVEAKLETGPTSVLDPEDQADLPESDELDDADDWLSALTEGSIDEEIDWDEESADKDAISDLLVDASTDELAALGVGESDDWLKSAAADFDAIMETADFEEDELPNLAIPELDSGDITDIPNWLDIKDQDVLEELEATVSSENDPQETPPPEKPDTNPTEAQEKKVDGLDWLDDLSSTSDTDVPEEPPIETEEMPSWLADAQENESPVEVVDEWESASAEIPDWLQEPINLADLDDEEVVEAKEENATSGLTGLLSKMDVSDEALGLDQMDSLFNDDKSDGELTDLLGGFEFEEDAASLDADSLPDSLDEASDISETIAEPEEGGLTGLLSDLTFEDEETAVSD</sequence>
<dbReference type="SMART" id="SM00028">
    <property type="entry name" value="TPR"/>
    <property type="match status" value="3"/>
</dbReference>
<feature type="compositionally biased region" description="Acidic residues" evidence="3">
    <location>
        <begin position="708"/>
        <end position="719"/>
    </location>
</feature>
<organism evidence="4">
    <name type="scientific">hydrothermal vent metagenome</name>
    <dbReference type="NCBI Taxonomy" id="652676"/>
    <lineage>
        <taxon>unclassified sequences</taxon>
        <taxon>metagenomes</taxon>
        <taxon>ecological metagenomes</taxon>
    </lineage>
</organism>
<dbReference type="PROSITE" id="PS50005">
    <property type="entry name" value="TPR"/>
    <property type="match status" value="1"/>
</dbReference>
<dbReference type="PANTHER" id="PTHR45586">
    <property type="entry name" value="TPR REPEAT-CONTAINING PROTEIN PA4667"/>
    <property type="match status" value="1"/>
</dbReference>
<gene>
    <name evidence="4" type="ORF">MNBD_CHLOROFLEXI01-2092</name>
</gene>
<feature type="compositionally biased region" description="Acidic residues" evidence="3">
    <location>
        <begin position="541"/>
        <end position="554"/>
    </location>
</feature>
<feature type="compositionally biased region" description="Acidic residues" evidence="3">
    <location>
        <begin position="860"/>
        <end position="870"/>
    </location>
</feature>
<protein>
    <recommendedName>
        <fullName evidence="5">Tetratricopeptide repeat protein</fullName>
    </recommendedName>
</protein>
<evidence type="ECO:0000256" key="1">
    <source>
        <dbReference type="ARBA" id="ARBA00022737"/>
    </source>
</evidence>
<feature type="compositionally biased region" description="Basic and acidic residues" evidence="3">
    <location>
        <begin position="676"/>
        <end position="694"/>
    </location>
</feature>
<evidence type="ECO:0000256" key="3">
    <source>
        <dbReference type="SAM" id="MobiDB-lite"/>
    </source>
</evidence>
<evidence type="ECO:0000256" key="2">
    <source>
        <dbReference type="ARBA" id="ARBA00022803"/>
    </source>
</evidence>
<evidence type="ECO:0000313" key="4">
    <source>
        <dbReference type="EMBL" id="VAW31726.1"/>
    </source>
</evidence>
<feature type="region of interest" description="Disordered" evidence="3">
    <location>
        <begin position="529"/>
        <end position="554"/>
    </location>
</feature>
<name>A0A3B0VI25_9ZZZZ</name>
<dbReference type="Pfam" id="PF13432">
    <property type="entry name" value="TPR_16"/>
    <property type="match status" value="1"/>
</dbReference>
<dbReference type="InterPro" id="IPR011990">
    <property type="entry name" value="TPR-like_helical_dom_sf"/>
</dbReference>
<feature type="compositionally biased region" description="Acidic residues" evidence="3">
    <location>
        <begin position="833"/>
        <end position="849"/>
    </location>
</feature>
<feature type="region of interest" description="Disordered" evidence="3">
    <location>
        <begin position="662"/>
        <end position="719"/>
    </location>
</feature>
<reference evidence="4" key="1">
    <citation type="submission" date="2018-06" db="EMBL/GenBank/DDBJ databases">
        <authorList>
            <person name="Zhirakovskaya E."/>
        </authorList>
    </citation>
    <scope>NUCLEOTIDE SEQUENCE</scope>
</reference>
<dbReference type="AlphaFoldDB" id="A0A3B0VI25"/>
<dbReference type="InterPro" id="IPR051012">
    <property type="entry name" value="CellSynth/LPSAsmb/PSIAsmb"/>
</dbReference>
<dbReference type="SUPFAM" id="SSF48452">
    <property type="entry name" value="TPR-like"/>
    <property type="match status" value="1"/>
</dbReference>
<dbReference type="PANTHER" id="PTHR45586:SF1">
    <property type="entry name" value="LIPOPOLYSACCHARIDE ASSEMBLY PROTEIN B"/>
    <property type="match status" value="1"/>
</dbReference>
<evidence type="ECO:0008006" key="5">
    <source>
        <dbReference type="Google" id="ProtNLM"/>
    </source>
</evidence>
<dbReference type="Pfam" id="PF14559">
    <property type="entry name" value="TPR_19"/>
    <property type="match status" value="1"/>
</dbReference>
<keyword evidence="1" id="KW-0677">Repeat</keyword>
<dbReference type="Gene3D" id="1.25.40.10">
    <property type="entry name" value="Tetratricopeptide repeat domain"/>
    <property type="match status" value="2"/>
</dbReference>
<dbReference type="EMBL" id="UOEU01000277">
    <property type="protein sequence ID" value="VAW31726.1"/>
    <property type="molecule type" value="Genomic_DNA"/>
</dbReference>
<keyword evidence="2" id="KW-0802">TPR repeat</keyword>
<feature type="region of interest" description="Disordered" evidence="3">
    <location>
        <begin position="827"/>
        <end position="870"/>
    </location>
</feature>
<feature type="non-terminal residue" evidence="4">
    <location>
        <position position="870"/>
    </location>
</feature>
<accession>A0A3B0VI25</accession>
<dbReference type="InterPro" id="IPR019734">
    <property type="entry name" value="TPR_rpt"/>
</dbReference>